<protein>
    <submittedName>
        <fullName evidence="2">Uncharacterized protein</fullName>
    </submittedName>
</protein>
<dbReference type="EMBL" id="BAABFV010000001">
    <property type="protein sequence ID" value="GAA4360922.1"/>
    <property type="molecule type" value="Genomic_DNA"/>
</dbReference>
<organism evidence="2 3">
    <name type="scientific">Kangiella marina</name>
    <dbReference type="NCBI Taxonomy" id="1079178"/>
    <lineage>
        <taxon>Bacteria</taxon>
        <taxon>Pseudomonadati</taxon>
        <taxon>Pseudomonadota</taxon>
        <taxon>Gammaproteobacteria</taxon>
        <taxon>Kangiellales</taxon>
        <taxon>Kangiellaceae</taxon>
        <taxon>Kangiella</taxon>
    </lineage>
</organism>
<reference evidence="3" key="1">
    <citation type="journal article" date="2019" name="Int. J. Syst. Evol. Microbiol.">
        <title>The Global Catalogue of Microorganisms (GCM) 10K type strain sequencing project: providing services to taxonomists for standard genome sequencing and annotation.</title>
        <authorList>
            <consortium name="The Broad Institute Genomics Platform"/>
            <consortium name="The Broad Institute Genome Sequencing Center for Infectious Disease"/>
            <person name="Wu L."/>
            <person name="Ma J."/>
        </authorList>
    </citation>
    <scope>NUCLEOTIDE SEQUENCE [LARGE SCALE GENOMIC DNA]</scope>
    <source>
        <strain evidence="3">JCM 17728</strain>
    </source>
</reference>
<name>A0ABP8IK46_9GAMM</name>
<evidence type="ECO:0000313" key="3">
    <source>
        <dbReference type="Proteomes" id="UP001501011"/>
    </source>
</evidence>
<keyword evidence="1" id="KW-1133">Transmembrane helix</keyword>
<sequence>MKIIPYDKFDIELSSRPDEVLDIISNVTESDKLFKFSEGKEFSGSITENGFVIRKNITYRNSFLPIIEGEVKPSYDGILVTITMRLHTAVLCFMCFWFTGVGIACINVLANLDNFSNNSLIPFGMLLFGLGMVIFGFGLEAPKQKNRIVNLLTEQSTTN</sequence>
<proteinExistence type="predicted"/>
<keyword evidence="3" id="KW-1185">Reference proteome</keyword>
<evidence type="ECO:0000313" key="2">
    <source>
        <dbReference type="EMBL" id="GAA4360922.1"/>
    </source>
</evidence>
<comment type="caution">
    <text evidence="2">The sequence shown here is derived from an EMBL/GenBank/DDBJ whole genome shotgun (WGS) entry which is preliminary data.</text>
</comment>
<keyword evidence="1" id="KW-0472">Membrane</keyword>
<evidence type="ECO:0000256" key="1">
    <source>
        <dbReference type="SAM" id="Phobius"/>
    </source>
</evidence>
<dbReference type="Proteomes" id="UP001501011">
    <property type="component" value="Unassembled WGS sequence"/>
</dbReference>
<accession>A0ABP8IK46</accession>
<feature type="transmembrane region" description="Helical" evidence="1">
    <location>
        <begin position="121"/>
        <end position="139"/>
    </location>
</feature>
<gene>
    <name evidence="2" type="ORF">GCM10023151_13650</name>
</gene>
<keyword evidence="1" id="KW-0812">Transmembrane</keyword>
<dbReference type="RefSeq" id="WP_345292460.1">
    <property type="nucleotide sequence ID" value="NZ_BAABFV010000001.1"/>
</dbReference>
<feature type="transmembrane region" description="Helical" evidence="1">
    <location>
        <begin position="88"/>
        <end position="109"/>
    </location>
</feature>